<gene>
    <name evidence="2" type="ORF">PHLCEN_2v13110</name>
</gene>
<sequence>MVDLAIIDDSNVERLTYTGSWSPQGSPPSEWNGTTHGSPGGGSQVIFEFNGTNVEVYGTIGGAAVSTYALDLSPPSTFTAPNTSATVYQQRLFQSPTLQDGSHTLVITVISQGPFFWLDYLLYTPSSENLAVVPLSASFTTSGSISPMGSATSSTSFSLGTSTSSATSSSLSCTPAGTIAGAVVGGLLLLSLFAAGLLFYWKKRDSRRRGEASKAFEFSASQPVQTFISPFPPPSSSHSPYTSTVYPLSVAKLPSNGYSQSLDHRVFNDRGSSSTSFSIPEGLSSNSPLRPISMDASHIAVINTSEHEGRIEFREGVKLKGLPPAYQAIQRTFVDTVRD</sequence>
<proteinExistence type="predicted"/>
<dbReference type="Gene3D" id="2.60.120.260">
    <property type="entry name" value="Galactose-binding domain-like"/>
    <property type="match status" value="1"/>
</dbReference>
<dbReference type="EMBL" id="MLYV02001297">
    <property type="protein sequence ID" value="PSR71006.1"/>
    <property type="molecule type" value="Genomic_DNA"/>
</dbReference>
<accession>A0A2R6NF75</accession>
<keyword evidence="1" id="KW-0812">Transmembrane</keyword>
<dbReference type="AlphaFoldDB" id="A0A2R6NF75"/>
<organism evidence="2 3">
    <name type="scientific">Hermanssonia centrifuga</name>
    <dbReference type="NCBI Taxonomy" id="98765"/>
    <lineage>
        <taxon>Eukaryota</taxon>
        <taxon>Fungi</taxon>
        <taxon>Dikarya</taxon>
        <taxon>Basidiomycota</taxon>
        <taxon>Agaricomycotina</taxon>
        <taxon>Agaricomycetes</taxon>
        <taxon>Polyporales</taxon>
        <taxon>Meruliaceae</taxon>
        <taxon>Hermanssonia</taxon>
    </lineage>
</organism>
<keyword evidence="1" id="KW-0472">Membrane</keyword>
<keyword evidence="3" id="KW-1185">Reference proteome</keyword>
<evidence type="ECO:0000313" key="2">
    <source>
        <dbReference type="EMBL" id="PSR71006.1"/>
    </source>
</evidence>
<feature type="transmembrane region" description="Helical" evidence="1">
    <location>
        <begin position="179"/>
        <end position="201"/>
    </location>
</feature>
<name>A0A2R6NF75_9APHY</name>
<evidence type="ECO:0000313" key="3">
    <source>
        <dbReference type="Proteomes" id="UP000186601"/>
    </source>
</evidence>
<keyword evidence="1" id="KW-1133">Transmembrane helix</keyword>
<dbReference type="Proteomes" id="UP000186601">
    <property type="component" value="Unassembled WGS sequence"/>
</dbReference>
<reference evidence="2 3" key="1">
    <citation type="submission" date="2018-02" db="EMBL/GenBank/DDBJ databases">
        <title>Genome sequence of the basidiomycete white-rot fungus Phlebia centrifuga.</title>
        <authorList>
            <person name="Granchi Z."/>
            <person name="Peng M."/>
            <person name="de Vries R.P."/>
            <person name="Hilden K."/>
            <person name="Makela M.R."/>
            <person name="Grigoriev I."/>
            <person name="Riley R."/>
        </authorList>
    </citation>
    <scope>NUCLEOTIDE SEQUENCE [LARGE SCALE GENOMIC DNA]</scope>
    <source>
        <strain evidence="2 3">FBCC195</strain>
    </source>
</reference>
<comment type="caution">
    <text evidence="2">The sequence shown here is derived from an EMBL/GenBank/DDBJ whole genome shotgun (WGS) entry which is preliminary data.</text>
</comment>
<evidence type="ECO:0000256" key="1">
    <source>
        <dbReference type="SAM" id="Phobius"/>
    </source>
</evidence>
<protein>
    <submittedName>
        <fullName evidence="2">Uncharacterized protein</fullName>
    </submittedName>
</protein>
<dbReference type="OrthoDB" id="3265734at2759"/>